<reference evidence="1" key="1">
    <citation type="submission" date="2022-11" db="EMBL/GenBank/DDBJ databases">
        <title>beta-Carotene-producing bacterium, Jeongeuplla avenae sp. nov., alleviates the salt stress of Arabidopsis seedlings.</title>
        <authorList>
            <person name="Jiang L."/>
            <person name="Lee J."/>
        </authorList>
    </citation>
    <scope>NUCLEOTIDE SEQUENCE</scope>
    <source>
        <strain evidence="1">DY_R2A_6</strain>
    </source>
</reference>
<evidence type="ECO:0000313" key="2">
    <source>
        <dbReference type="Proteomes" id="UP001163223"/>
    </source>
</evidence>
<organism evidence="1 2">
    <name type="scientific">Antarcticirhabdus aurantiaca</name>
    <dbReference type="NCBI Taxonomy" id="2606717"/>
    <lineage>
        <taxon>Bacteria</taxon>
        <taxon>Pseudomonadati</taxon>
        <taxon>Pseudomonadota</taxon>
        <taxon>Alphaproteobacteria</taxon>
        <taxon>Hyphomicrobiales</taxon>
        <taxon>Aurantimonadaceae</taxon>
        <taxon>Antarcticirhabdus</taxon>
    </lineage>
</organism>
<gene>
    <name evidence="1" type="ORF">OXU80_01265</name>
</gene>
<keyword evidence="2" id="KW-1185">Reference proteome</keyword>
<name>A0ACD4NPZ8_9HYPH</name>
<evidence type="ECO:0000313" key="1">
    <source>
        <dbReference type="EMBL" id="WAJ28913.1"/>
    </source>
</evidence>
<sequence length="173" mass="18535">MSVARLALTILLTALAGVTTSHASAASFDVVAQKDSGDWSAVLYRNQSSARLFCALESHSGGTVFRIVRYKDDNDTFLEVHNSSWSLMEGRSTFAIDFTIKGEAFNAELAGQRYSDAYVHDFTENQTYLTLLGAIASASSMKVTNPNGTALATLRGLGSKQALDDFGDCVSSS</sequence>
<proteinExistence type="predicted"/>
<dbReference type="Proteomes" id="UP001163223">
    <property type="component" value="Chromosome"/>
</dbReference>
<accession>A0ACD4NPZ8</accession>
<dbReference type="EMBL" id="CP113520">
    <property type="protein sequence ID" value="WAJ28913.1"/>
    <property type="molecule type" value="Genomic_DNA"/>
</dbReference>
<protein>
    <submittedName>
        <fullName evidence="1">Uncharacterized protein</fullName>
    </submittedName>
</protein>